<name>A0A8S3QSB6_MYTED</name>
<accession>A0A8S3QSB6</accession>
<comment type="caution">
    <text evidence="1">The sequence shown here is derived from an EMBL/GenBank/DDBJ whole genome shotgun (WGS) entry which is preliminary data.</text>
</comment>
<organism evidence="1 2">
    <name type="scientific">Mytilus edulis</name>
    <name type="common">Blue mussel</name>
    <dbReference type="NCBI Taxonomy" id="6550"/>
    <lineage>
        <taxon>Eukaryota</taxon>
        <taxon>Metazoa</taxon>
        <taxon>Spiralia</taxon>
        <taxon>Lophotrochozoa</taxon>
        <taxon>Mollusca</taxon>
        <taxon>Bivalvia</taxon>
        <taxon>Autobranchia</taxon>
        <taxon>Pteriomorphia</taxon>
        <taxon>Mytilida</taxon>
        <taxon>Mytiloidea</taxon>
        <taxon>Mytilidae</taxon>
        <taxon>Mytilinae</taxon>
        <taxon>Mytilus</taxon>
    </lineage>
</organism>
<dbReference type="Proteomes" id="UP000683360">
    <property type="component" value="Unassembled WGS sequence"/>
</dbReference>
<reference evidence="1" key="1">
    <citation type="submission" date="2021-03" db="EMBL/GenBank/DDBJ databases">
        <authorList>
            <person name="Bekaert M."/>
        </authorList>
    </citation>
    <scope>NUCLEOTIDE SEQUENCE</scope>
</reference>
<evidence type="ECO:0000313" key="2">
    <source>
        <dbReference type="Proteomes" id="UP000683360"/>
    </source>
</evidence>
<dbReference type="EMBL" id="CAJPWZ010000636">
    <property type="protein sequence ID" value="CAG2197195.1"/>
    <property type="molecule type" value="Genomic_DNA"/>
</dbReference>
<keyword evidence="2" id="KW-1185">Reference proteome</keyword>
<dbReference type="AlphaFoldDB" id="A0A8S3QSB6"/>
<proteinExistence type="predicted"/>
<protein>
    <submittedName>
        <fullName evidence="1">Uncharacterized protein</fullName>
    </submittedName>
</protein>
<gene>
    <name evidence="1" type="ORF">MEDL_12028</name>
</gene>
<sequence length="519" mass="62112">MRHLKTEKIASLIWNANEDFINTMFVMLEEDIKDNAENRYKGFGIVIPDDLLQQYIERWFELLTKTNELQKFVDKNRPITNVKFLTTLSNCLRKLNTEKIAFLIWNADGDFINTMFVVAEEDIQCNAENRYECFGIVIPIDILQQYIERWFQRLTETIDLQKYIDRNRPMKNSTFRNAMCNYMRELNTEKITFLIWNAGGDFINTMFVMAEEDIKENAENRYECFGIVIPDDLLQQYIERWFERLTKTSGLEKYIDRNRPIKNETFRIALSDYLRKFNTEKIASLIWNAEGEFINTMLVMSEDVFRDNTGVLYECFGIVIPADLLQQYIERWFEHLTNTSELETFIDKNRSIRNVKFRTAVNVNMRQLNTDKIASLIWNAGRDFINTMFVMAEEDLNDNAENQYECFGIVIHNDLLQQYIERWFQRLTKTSRLEIFIDKNRPSKNVTFQNDIKANAENRYECFGIVIPDDLLHQYIERWFEQLTKTRDIQKNIDESRPIKNVTFHTALRNYMRHLKTEK</sequence>
<evidence type="ECO:0000313" key="1">
    <source>
        <dbReference type="EMBL" id="CAG2197195.1"/>
    </source>
</evidence>
<dbReference type="OrthoDB" id="6121279at2759"/>